<keyword evidence="5 6" id="KW-0472">Membrane</keyword>
<evidence type="ECO:0000313" key="8">
    <source>
        <dbReference type="EMBL" id="MBZ4036204.1"/>
    </source>
</evidence>
<dbReference type="InterPro" id="IPR051791">
    <property type="entry name" value="Pra-immunoreactive"/>
</dbReference>
<keyword evidence="9" id="KW-1185">Reference proteome</keyword>
<organism evidence="8 9">
    <name type="scientific">Flavobacterium potami</name>
    <dbReference type="NCBI Taxonomy" id="2872310"/>
    <lineage>
        <taxon>Bacteria</taxon>
        <taxon>Pseudomonadati</taxon>
        <taxon>Bacteroidota</taxon>
        <taxon>Flavobacteriia</taxon>
        <taxon>Flavobacteriales</taxon>
        <taxon>Flavobacteriaceae</taxon>
        <taxon>Flavobacterium</taxon>
    </lineage>
</organism>
<evidence type="ECO:0000256" key="3">
    <source>
        <dbReference type="ARBA" id="ARBA00022692"/>
    </source>
</evidence>
<reference evidence="8 9" key="1">
    <citation type="journal article" date="2023" name="Antonie Van Leeuwenhoek">
        <title>Flavobacterium potami sp. nov., a multi-metal resistance genes harbouring bacterium isolated from shallow river silt.</title>
        <authorList>
            <person name="Li S."/>
            <person name="Mao S."/>
            <person name="Mu W."/>
            <person name="Guo B."/>
            <person name="Li C."/>
            <person name="Zhu Q."/>
            <person name="Hou X."/>
            <person name="Zhao Y."/>
            <person name="Wei S."/>
            <person name="Liu H."/>
            <person name="Liu A."/>
        </authorList>
    </citation>
    <scope>NUCLEOTIDE SEQUENCE [LARGE SCALE GENOMIC DNA]</scope>
    <source>
        <strain evidence="8 9">17A</strain>
    </source>
</reference>
<accession>A0A9X1KR72</accession>
<evidence type="ECO:0000259" key="7">
    <source>
        <dbReference type="Pfam" id="PF06271"/>
    </source>
</evidence>
<feature type="transmembrane region" description="Helical" evidence="6">
    <location>
        <begin position="55"/>
        <end position="80"/>
    </location>
</feature>
<evidence type="ECO:0000256" key="4">
    <source>
        <dbReference type="ARBA" id="ARBA00022989"/>
    </source>
</evidence>
<keyword evidence="3 6" id="KW-0812">Transmembrane</keyword>
<dbReference type="InterPro" id="IPR010432">
    <property type="entry name" value="RDD"/>
</dbReference>
<gene>
    <name evidence="8" type="ORF">K6T82_15630</name>
</gene>
<evidence type="ECO:0000313" key="9">
    <source>
        <dbReference type="Proteomes" id="UP001139366"/>
    </source>
</evidence>
<dbReference type="AlphaFoldDB" id="A0A9X1KR72"/>
<proteinExistence type="predicted"/>
<feature type="transmembrane region" description="Helical" evidence="6">
    <location>
        <begin position="20"/>
        <end position="43"/>
    </location>
</feature>
<dbReference type="Pfam" id="PF06271">
    <property type="entry name" value="RDD"/>
    <property type="match status" value="1"/>
</dbReference>
<name>A0A9X1KR72_9FLAO</name>
<evidence type="ECO:0000256" key="1">
    <source>
        <dbReference type="ARBA" id="ARBA00004651"/>
    </source>
</evidence>
<evidence type="ECO:0000256" key="5">
    <source>
        <dbReference type="ARBA" id="ARBA00023136"/>
    </source>
</evidence>
<evidence type="ECO:0000256" key="6">
    <source>
        <dbReference type="SAM" id="Phobius"/>
    </source>
</evidence>
<dbReference type="PANTHER" id="PTHR36115">
    <property type="entry name" value="PROLINE-RICH ANTIGEN HOMOLOG-RELATED"/>
    <property type="match status" value="1"/>
</dbReference>
<protein>
    <submittedName>
        <fullName evidence="8">RDD family protein</fullName>
    </submittedName>
</protein>
<feature type="domain" description="RDD" evidence="7">
    <location>
        <begin position="18"/>
        <end position="134"/>
    </location>
</feature>
<keyword evidence="2" id="KW-1003">Cell membrane</keyword>
<dbReference type="PANTHER" id="PTHR36115:SF4">
    <property type="entry name" value="MEMBRANE PROTEIN"/>
    <property type="match status" value="1"/>
</dbReference>
<dbReference type="Proteomes" id="UP001139366">
    <property type="component" value="Unassembled WGS sequence"/>
</dbReference>
<dbReference type="RefSeq" id="WP_223707408.1">
    <property type="nucleotide sequence ID" value="NZ_JAINUY010000005.1"/>
</dbReference>
<comment type="caution">
    <text evidence="8">The sequence shown here is derived from an EMBL/GenBank/DDBJ whole genome shotgun (WGS) entry which is preliminary data.</text>
</comment>
<evidence type="ECO:0000256" key="2">
    <source>
        <dbReference type="ARBA" id="ARBA00022475"/>
    </source>
</evidence>
<dbReference type="GO" id="GO:0005886">
    <property type="term" value="C:plasma membrane"/>
    <property type="evidence" value="ECO:0007669"/>
    <property type="project" value="UniProtKB-SubCell"/>
</dbReference>
<keyword evidence="4 6" id="KW-1133">Transmembrane helix</keyword>
<dbReference type="EMBL" id="JAINUY010000005">
    <property type="protein sequence ID" value="MBZ4036204.1"/>
    <property type="molecule type" value="Genomic_DNA"/>
</dbReference>
<sequence length="168" mass="19391">MADSTYVLEKKLLTSDRDRFFNGIIDFVFISVSIFVFTLLVVITGNVFQWDIYSVWVEIIISMGAVGTYLSFAVIYYLFFESLFGRTIGKIITGSIVVDENGIKPSFKIICLRTLCRLIPFEAFSFLSKSARFWHDSFSKTYVVEKKDLEQDMEIFYSLDLIGEKEVI</sequence>
<comment type="subcellular location">
    <subcellularLocation>
        <location evidence="1">Cell membrane</location>
        <topology evidence="1">Multi-pass membrane protein</topology>
    </subcellularLocation>
</comment>